<organism evidence="2 3">
    <name type="scientific">Sphingomonas kyeonggiensis</name>
    <dbReference type="NCBI Taxonomy" id="1268553"/>
    <lineage>
        <taxon>Bacteria</taxon>
        <taxon>Pseudomonadati</taxon>
        <taxon>Pseudomonadota</taxon>
        <taxon>Alphaproteobacteria</taxon>
        <taxon>Sphingomonadales</taxon>
        <taxon>Sphingomonadaceae</taxon>
        <taxon>Sphingomonas</taxon>
    </lineage>
</organism>
<reference evidence="2 3" key="1">
    <citation type="submission" date="2020-08" db="EMBL/GenBank/DDBJ databases">
        <title>Functional genomics of gut bacteria from endangered species of beetles.</title>
        <authorList>
            <person name="Carlos-Shanley C."/>
        </authorList>
    </citation>
    <scope>NUCLEOTIDE SEQUENCE [LARGE SCALE GENOMIC DNA]</scope>
    <source>
        <strain evidence="2 3">S00224</strain>
    </source>
</reference>
<sequence length="306" mass="33349">MRAIIAVSLISCTLPITAAAQKNGNTEAIQRAVEGHPTFARYVNPLCNKRAKPVLTAAAEQSFARLGELNSSSTSFITEIRQCLKKAPIQLQAAGIFDRVDVEGAITTAGRIGGGIFYYAKAPDEDATSRVSTFGIRLSGYAGWEDFDIPSGASGGPVQHRRGKRAAKIAETSLIYTIQDLTGDSKFPLFPLGAATIHVTGSYIDKRTPMANVPAYLNEGFFDANAGVSLDQFLDHDPFGSKLNYFVGYEHIFNRNYAVRDIGAVRVQWRPQKNPAFDNPDMLAVHVQYRFGKDYRGISAGLSKSF</sequence>
<keyword evidence="1" id="KW-0732">Signal</keyword>
<comment type="caution">
    <text evidence="2">The sequence shown here is derived from an EMBL/GenBank/DDBJ whole genome shotgun (WGS) entry which is preliminary data.</text>
</comment>
<dbReference type="RefSeq" id="WP_184167999.1">
    <property type="nucleotide sequence ID" value="NZ_JACHLN010000002.1"/>
</dbReference>
<name>A0A7W7NTF2_9SPHN</name>
<feature type="chain" id="PRO_5030832515" evidence="1">
    <location>
        <begin position="19"/>
        <end position="306"/>
    </location>
</feature>
<accession>A0A7W7NTF2</accession>
<gene>
    <name evidence="2" type="ORF">HNP52_002758</name>
</gene>
<evidence type="ECO:0000313" key="2">
    <source>
        <dbReference type="EMBL" id="MBB4839689.1"/>
    </source>
</evidence>
<evidence type="ECO:0000313" key="3">
    <source>
        <dbReference type="Proteomes" id="UP000575241"/>
    </source>
</evidence>
<feature type="signal peptide" evidence="1">
    <location>
        <begin position="1"/>
        <end position="18"/>
    </location>
</feature>
<dbReference type="Proteomes" id="UP000575241">
    <property type="component" value="Unassembled WGS sequence"/>
</dbReference>
<dbReference type="AlphaFoldDB" id="A0A7W7NTF2"/>
<dbReference type="EMBL" id="JACHLN010000002">
    <property type="protein sequence ID" value="MBB4839689.1"/>
    <property type="molecule type" value="Genomic_DNA"/>
</dbReference>
<protein>
    <submittedName>
        <fullName evidence="2">Uncharacterized protein</fullName>
    </submittedName>
</protein>
<evidence type="ECO:0000256" key="1">
    <source>
        <dbReference type="SAM" id="SignalP"/>
    </source>
</evidence>
<keyword evidence="3" id="KW-1185">Reference proteome</keyword>
<proteinExistence type="predicted"/>